<dbReference type="InterPro" id="IPR022024">
    <property type="entry name" value="DUF3602"/>
</dbReference>
<dbReference type="EMBL" id="CU928166">
    <property type="protein sequence ID" value="CAR21555.1"/>
    <property type="molecule type" value="Genomic_DNA"/>
</dbReference>
<accession>C5DCP4</accession>
<dbReference type="AlphaFoldDB" id="C5DCP4"/>
<dbReference type="InParanoid" id="C5DCP4"/>
<dbReference type="OMA" id="PEDYITP"/>
<dbReference type="RefSeq" id="XP_002551993.1">
    <property type="nucleotide sequence ID" value="XM_002551947.1"/>
</dbReference>
<dbReference type="KEGG" id="lth:KLTH0B04730g"/>
<reference evidence="2 3" key="1">
    <citation type="journal article" date="2009" name="Genome Res.">
        <title>Comparative genomics of protoploid Saccharomycetaceae.</title>
        <authorList>
            <consortium name="The Genolevures Consortium"/>
            <person name="Souciet J.-L."/>
            <person name="Dujon B."/>
            <person name="Gaillardin C."/>
            <person name="Johnston M."/>
            <person name="Baret P.V."/>
            <person name="Cliften P."/>
            <person name="Sherman D.J."/>
            <person name="Weissenbach J."/>
            <person name="Westhof E."/>
            <person name="Wincker P."/>
            <person name="Jubin C."/>
            <person name="Poulain J."/>
            <person name="Barbe V."/>
            <person name="Segurens B."/>
            <person name="Artiguenave F."/>
            <person name="Anthouard V."/>
            <person name="Vacherie B."/>
            <person name="Val M.-E."/>
            <person name="Fulton R.S."/>
            <person name="Minx P."/>
            <person name="Wilson R."/>
            <person name="Durrens P."/>
            <person name="Jean G."/>
            <person name="Marck C."/>
            <person name="Martin T."/>
            <person name="Nikolski M."/>
            <person name="Rolland T."/>
            <person name="Seret M.-L."/>
            <person name="Casaregola S."/>
            <person name="Despons L."/>
            <person name="Fairhead C."/>
            <person name="Fischer G."/>
            <person name="Lafontaine I."/>
            <person name="Leh V."/>
            <person name="Lemaire M."/>
            <person name="de Montigny J."/>
            <person name="Neuveglise C."/>
            <person name="Thierry A."/>
            <person name="Blanc-Lenfle I."/>
            <person name="Bleykasten C."/>
            <person name="Diffels J."/>
            <person name="Fritsch E."/>
            <person name="Frangeul L."/>
            <person name="Goeffon A."/>
            <person name="Jauniaux N."/>
            <person name="Kachouri-Lafond R."/>
            <person name="Payen C."/>
            <person name="Potier S."/>
            <person name="Pribylova L."/>
            <person name="Ozanne C."/>
            <person name="Richard G.-F."/>
            <person name="Sacerdot C."/>
            <person name="Straub M.-L."/>
            <person name="Talla E."/>
        </authorList>
    </citation>
    <scope>NUCLEOTIDE SEQUENCE [LARGE SCALE GENOMIC DNA]</scope>
    <source>
        <strain evidence="3">ATCC 56472 / CBS 6340 / NRRL Y-8284</strain>
    </source>
</reference>
<feature type="region of interest" description="Disordered" evidence="1">
    <location>
        <begin position="1"/>
        <end position="54"/>
    </location>
</feature>
<feature type="region of interest" description="Disordered" evidence="1">
    <location>
        <begin position="83"/>
        <end position="164"/>
    </location>
</feature>
<dbReference type="PANTHER" id="PTHR34693:SF1">
    <property type="entry name" value="PROTEIN PAR32"/>
    <property type="match status" value="1"/>
</dbReference>
<dbReference type="InterPro" id="IPR053203">
    <property type="entry name" value="Cisplatin_resist-associated"/>
</dbReference>
<dbReference type="eggNOG" id="ENOG502S3S2">
    <property type="taxonomic scope" value="Eukaryota"/>
</dbReference>
<proteinExistence type="predicted"/>
<dbReference type="GeneID" id="8290830"/>
<evidence type="ECO:0000313" key="2">
    <source>
        <dbReference type="EMBL" id="CAR21555.1"/>
    </source>
</evidence>
<dbReference type="PANTHER" id="PTHR34693">
    <property type="entry name" value="PROTEIN PAR32"/>
    <property type="match status" value="1"/>
</dbReference>
<protein>
    <submittedName>
        <fullName evidence="2">KLTH0B04730p</fullName>
    </submittedName>
</protein>
<organism evidence="2 3">
    <name type="scientific">Lachancea thermotolerans (strain ATCC 56472 / CBS 6340 / NRRL Y-8284)</name>
    <name type="common">Yeast</name>
    <name type="synonym">Kluyveromyces thermotolerans</name>
    <dbReference type="NCBI Taxonomy" id="559295"/>
    <lineage>
        <taxon>Eukaryota</taxon>
        <taxon>Fungi</taxon>
        <taxon>Dikarya</taxon>
        <taxon>Ascomycota</taxon>
        <taxon>Saccharomycotina</taxon>
        <taxon>Saccharomycetes</taxon>
        <taxon>Saccharomycetales</taxon>
        <taxon>Saccharomycetaceae</taxon>
        <taxon>Lachancea</taxon>
    </lineage>
</organism>
<keyword evidence="3" id="KW-1185">Reference proteome</keyword>
<dbReference type="Pfam" id="PF12223">
    <property type="entry name" value="DUF3602"/>
    <property type="match status" value="1"/>
</dbReference>
<evidence type="ECO:0000256" key="1">
    <source>
        <dbReference type="SAM" id="MobiDB-lite"/>
    </source>
</evidence>
<evidence type="ECO:0000313" key="3">
    <source>
        <dbReference type="Proteomes" id="UP000002036"/>
    </source>
</evidence>
<name>C5DCP4_LACTC</name>
<gene>
    <name evidence="2" type="ordered locus">KLTH0B04730g</name>
</gene>
<dbReference type="OrthoDB" id="3063476at2759"/>
<dbReference type="Proteomes" id="UP000002036">
    <property type="component" value="Chromosome B"/>
</dbReference>
<sequence>MGSSFNISTGRGGAGNMVVSSEKPSPKIIPQGSQTPNILQPVFSTGRGGAGNMYKNVDTKLTRKAQDVDEISIAPEDDVIKAVESPLSLDQGRSAHSGDAQKGGLRPKKSRSEHPQTVSIGRGGAGNILSPSNSRKSERGSKKSGKSGKQSKPGLWSKVKGFFA</sequence>
<dbReference type="HOGENOM" id="CLU_082191_0_1_1"/>